<evidence type="ECO:0000259" key="4">
    <source>
        <dbReference type="Pfam" id="PF00149"/>
    </source>
</evidence>
<dbReference type="InterPro" id="IPR004843">
    <property type="entry name" value="Calcineurin-like_PHP"/>
</dbReference>
<feature type="chain" id="PRO_5005105215" description="Purple acid phosphatase" evidence="3">
    <location>
        <begin position="22"/>
        <end position="470"/>
    </location>
</feature>
<reference evidence="6" key="1">
    <citation type="journal article" date="2014" name="Genome Announc.">
        <title>De novo whole-genome sequence and genome annotation of Lichtheimia ramosa.</title>
        <authorList>
            <person name="Linde J."/>
            <person name="Schwartze V."/>
            <person name="Binder U."/>
            <person name="Lass-Florl C."/>
            <person name="Voigt K."/>
            <person name="Horn F."/>
        </authorList>
    </citation>
    <scope>NUCLEOTIDE SEQUENCE</scope>
    <source>
        <strain evidence="6">JMRC FSU:6197</strain>
    </source>
</reference>
<organism evidence="6">
    <name type="scientific">Lichtheimia ramosa</name>
    <dbReference type="NCBI Taxonomy" id="688394"/>
    <lineage>
        <taxon>Eukaryota</taxon>
        <taxon>Fungi</taxon>
        <taxon>Fungi incertae sedis</taxon>
        <taxon>Mucoromycota</taxon>
        <taxon>Mucoromycotina</taxon>
        <taxon>Mucoromycetes</taxon>
        <taxon>Mucorales</taxon>
        <taxon>Lichtheimiaceae</taxon>
        <taxon>Lichtheimia</taxon>
    </lineage>
</organism>
<comment type="similarity">
    <text evidence="3">Belongs to the metallophosphoesterase superfamily. Purple acid phosphatase family.</text>
</comment>
<dbReference type="Pfam" id="PF00149">
    <property type="entry name" value="Metallophos"/>
    <property type="match status" value="1"/>
</dbReference>
<dbReference type="OrthoDB" id="45007at2759"/>
<protein>
    <recommendedName>
        <fullName evidence="3">Purple acid phosphatase</fullName>
        <ecNumber evidence="3">3.1.3.2</ecNumber>
    </recommendedName>
</protein>
<keyword evidence="1 3" id="KW-0732">Signal</keyword>
<dbReference type="AlphaFoldDB" id="A0A077W9I5"/>
<evidence type="ECO:0000256" key="2">
    <source>
        <dbReference type="ARBA" id="ARBA00023180"/>
    </source>
</evidence>
<dbReference type="GO" id="GO:0003993">
    <property type="term" value="F:acid phosphatase activity"/>
    <property type="evidence" value="ECO:0007669"/>
    <property type="project" value="UniProtKB-EC"/>
</dbReference>
<dbReference type="GO" id="GO:0046872">
    <property type="term" value="F:metal ion binding"/>
    <property type="evidence" value="ECO:0007669"/>
    <property type="project" value="InterPro"/>
</dbReference>
<dbReference type="SUPFAM" id="SSF49363">
    <property type="entry name" value="Purple acid phosphatase, N-terminal domain"/>
    <property type="match status" value="1"/>
</dbReference>
<dbReference type="EC" id="3.1.3.2" evidence="3"/>
<dbReference type="InterPro" id="IPR041792">
    <property type="entry name" value="MPP_PAP"/>
</dbReference>
<comment type="catalytic activity">
    <reaction evidence="3">
        <text>a phosphate monoester + H2O = an alcohol + phosphate</text>
        <dbReference type="Rhea" id="RHEA:15017"/>
        <dbReference type="ChEBI" id="CHEBI:15377"/>
        <dbReference type="ChEBI" id="CHEBI:30879"/>
        <dbReference type="ChEBI" id="CHEBI:43474"/>
        <dbReference type="ChEBI" id="CHEBI:67140"/>
        <dbReference type="EC" id="3.1.3.2"/>
    </reaction>
</comment>
<evidence type="ECO:0000259" key="5">
    <source>
        <dbReference type="Pfam" id="PF16656"/>
    </source>
</evidence>
<accession>A0A077W9I5</accession>
<dbReference type="InterPro" id="IPR015914">
    <property type="entry name" value="PAPs_N"/>
</dbReference>
<dbReference type="Gene3D" id="3.60.21.10">
    <property type="match status" value="1"/>
</dbReference>
<feature type="signal peptide" evidence="3">
    <location>
        <begin position="1"/>
        <end position="21"/>
    </location>
</feature>
<feature type="domain" description="Purple acid phosphatase N-terminal" evidence="5">
    <location>
        <begin position="52"/>
        <end position="152"/>
    </location>
</feature>
<dbReference type="InterPro" id="IPR029052">
    <property type="entry name" value="Metallo-depent_PP-like"/>
</dbReference>
<evidence type="ECO:0000313" key="6">
    <source>
        <dbReference type="EMBL" id="CDS03445.1"/>
    </source>
</evidence>
<keyword evidence="3" id="KW-0378">Hydrolase</keyword>
<evidence type="ECO:0000256" key="1">
    <source>
        <dbReference type="ARBA" id="ARBA00022729"/>
    </source>
</evidence>
<dbReference type="InterPro" id="IPR008963">
    <property type="entry name" value="Purple_acid_Pase-like_N"/>
</dbReference>
<proteinExistence type="inferred from homology"/>
<dbReference type="EMBL" id="LK023313">
    <property type="protein sequence ID" value="CDS03445.1"/>
    <property type="molecule type" value="Genomic_DNA"/>
</dbReference>
<gene>
    <name evidence="6" type="ORF">LRAMOSA00847</name>
</gene>
<name>A0A077W9I5_9FUNG</name>
<dbReference type="PANTHER" id="PTHR45867:SF3">
    <property type="entry name" value="ACID PHOSPHATASE TYPE 7"/>
    <property type="match status" value="1"/>
</dbReference>
<sequence length="470" mass="53508">MIFVPFIVSLFASIYVPLVIAGGKGPGGPGLASIPDRYNKGWWNTTYDPIAPQQLHLTWLSEGIAARLQFATAEKSDQVQLIYWPLYHDNETTLLQEPEQNGPFIDPGPAKRVQYLYNFRTKDLAPSTLYQYKVGAFKNDIPLWSDIYEFHTPDSNPDFKFIAAADMGVVNAVSMPILKQLARQNEYDFLAMMGDQAYDLADMDGRKGDEYLNFAQDVYAQMPVLTTPGNHEKHYNFTHYKRRFDHLPFNESNSSTPMLYSFDYKSMHLVSFSTEAFFSNDTNELQTALQWLEQDLKRANAMRKERPWLVVMGHRPLYCTPRNDKDCSWKADILRHGLLSADNTTRTTLGMEELFIKYKVDLYLCGHRHGYERSFPVAGNKKMADQYHNAPSYFQVISGNAGNFDGPDPVNVTTLRDEWSARFYPGYGLTFVSVSPTGLNVSHWESRIDGEKGVEIDSVVVTKGLMPPSN</sequence>
<evidence type="ECO:0000256" key="3">
    <source>
        <dbReference type="RuleBase" id="RU361203"/>
    </source>
</evidence>
<dbReference type="Pfam" id="PF16656">
    <property type="entry name" value="Pur_ac_phosph_N"/>
    <property type="match status" value="1"/>
</dbReference>
<dbReference type="CDD" id="cd00839">
    <property type="entry name" value="MPP_PAPs"/>
    <property type="match status" value="1"/>
</dbReference>
<feature type="domain" description="Calcineurin-like phosphoesterase" evidence="4">
    <location>
        <begin position="165"/>
        <end position="371"/>
    </location>
</feature>
<keyword evidence="2" id="KW-0325">Glycoprotein</keyword>
<dbReference type="SUPFAM" id="SSF56300">
    <property type="entry name" value="Metallo-dependent phosphatases"/>
    <property type="match status" value="1"/>
</dbReference>
<dbReference type="PANTHER" id="PTHR45867">
    <property type="entry name" value="PURPLE ACID PHOSPHATASE"/>
    <property type="match status" value="1"/>
</dbReference>
<dbReference type="Gene3D" id="2.60.40.380">
    <property type="entry name" value="Purple acid phosphatase-like, N-terminal"/>
    <property type="match status" value="1"/>
</dbReference>